<reference evidence="6" key="1">
    <citation type="submission" date="2019-04" db="EMBL/GenBank/DDBJ databases">
        <title>Nocardioides xinjiangensis sp. nov.</title>
        <authorList>
            <person name="Liu S."/>
        </authorList>
    </citation>
    <scope>NUCLEOTIDE SEQUENCE [LARGE SCALE GENOMIC DNA]</scope>
    <source>
        <strain evidence="6">18</strain>
    </source>
</reference>
<comment type="subcellular location">
    <subcellularLocation>
        <location evidence="2">Secreted</location>
    </subcellularLocation>
</comment>
<keyword evidence="2" id="KW-0624">Polysaccharide degradation</keyword>
<feature type="signal peptide" evidence="3">
    <location>
        <begin position="1"/>
        <end position="28"/>
    </location>
</feature>
<dbReference type="GO" id="GO:0000272">
    <property type="term" value="P:polysaccharide catabolic process"/>
    <property type="evidence" value="ECO:0007669"/>
    <property type="project" value="UniProtKB-KW"/>
</dbReference>
<dbReference type="Gene3D" id="2.160.20.10">
    <property type="entry name" value="Single-stranded right-handed beta-helix, Pectin lyase-like"/>
    <property type="match status" value="1"/>
</dbReference>
<dbReference type="Proteomes" id="UP000308760">
    <property type="component" value="Unassembled WGS sequence"/>
</dbReference>
<dbReference type="AlphaFoldDB" id="A0A4S8Q1D0"/>
<keyword evidence="1 2" id="KW-0456">Lyase</keyword>
<dbReference type="InterPro" id="IPR002022">
    <property type="entry name" value="Pec_lyase"/>
</dbReference>
<dbReference type="InterPro" id="IPR011050">
    <property type="entry name" value="Pectin_lyase_fold/virulence"/>
</dbReference>
<name>A0A4S8Q1D0_9ACTN</name>
<dbReference type="GO" id="GO:0030570">
    <property type="term" value="F:pectate lyase activity"/>
    <property type="evidence" value="ECO:0007669"/>
    <property type="project" value="InterPro"/>
</dbReference>
<dbReference type="Pfam" id="PF00544">
    <property type="entry name" value="Pectate_lyase_4"/>
    <property type="match status" value="2"/>
</dbReference>
<feature type="chain" id="PRO_5021002060" description="Pectate lyase domain-containing protein" evidence="3">
    <location>
        <begin position="29"/>
        <end position="438"/>
    </location>
</feature>
<protein>
    <recommendedName>
        <fullName evidence="4">Pectate lyase domain-containing protein</fullName>
    </recommendedName>
</protein>
<sequence length="438" mass="47623">MNGPARRLLAAVALAALASTALTGAAQARPGHGHGHGHDRDLGRETIAANDGWAATDGGTTGGSAADDAHVFKVDTWDELQTAIKGDESKIVYVDGDLDAMTDDQGNALSCTDFNDPGYSWETYLETYDPEVWGPNEASGPVEDARKRSYNAFRQHILLSPGSNTTIVGLGDSSLTHGSFFITGVENIIVRNLGVHDAYDCFPSWEGDSWDAQFDNFEISASTHVWLDHLTVTDGDAATNDYASPVIWEHKVERFDGGIDVVRASDLVTLSWNHIDTHDKTMLIGNTDSTNYDEADKLRVTVHHNWFETTSQRSPRLRWGQAHVYNNYFTYDAESGYPYFYSLGAGKESAIYAENNAWDMPGVDPALAIGNYGGTGIHVEGSEFNGEEIDLLAAYNEANPTKSLSGEVAELPAVHGKIHDTDEVAELVMRRSGAGNCR</sequence>
<evidence type="ECO:0000256" key="2">
    <source>
        <dbReference type="RuleBase" id="RU361173"/>
    </source>
</evidence>
<dbReference type="SUPFAM" id="SSF51126">
    <property type="entry name" value="Pectin lyase-like"/>
    <property type="match status" value="1"/>
</dbReference>
<dbReference type="InterPro" id="IPR045032">
    <property type="entry name" value="PEL"/>
</dbReference>
<evidence type="ECO:0000256" key="3">
    <source>
        <dbReference type="SAM" id="SignalP"/>
    </source>
</evidence>
<dbReference type="EMBL" id="STGY01000082">
    <property type="protein sequence ID" value="THV33904.1"/>
    <property type="molecule type" value="Genomic_DNA"/>
</dbReference>
<dbReference type="GO" id="GO:0005576">
    <property type="term" value="C:extracellular region"/>
    <property type="evidence" value="ECO:0007669"/>
    <property type="project" value="UniProtKB-SubCell"/>
</dbReference>
<dbReference type="RefSeq" id="WP_136537237.1">
    <property type="nucleotide sequence ID" value="NZ_STGY01000082.1"/>
</dbReference>
<keyword evidence="2" id="KW-0964">Secreted</keyword>
<evidence type="ECO:0000313" key="6">
    <source>
        <dbReference type="Proteomes" id="UP000308760"/>
    </source>
</evidence>
<evidence type="ECO:0000313" key="5">
    <source>
        <dbReference type="EMBL" id="THV33904.1"/>
    </source>
</evidence>
<keyword evidence="2" id="KW-0119">Carbohydrate metabolism</keyword>
<keyword evidence="3" id="KW-0732">Signal</keyword>
<evidence type="ECO:0000256" key="1">
    <source>
        <dbReference type="ARBA" id="ARBA00023239"/>
    </source>
</evidence>
<proteinExistence type="inferred from homology"/>
<feature type="domain" description="Pectate lyase" evidence="4">
    <location>
        <begin position="127"/>
        <end position="364"/>
    </location>
</feature>
<dbReference type="OrthoDB" id="9804661at2"/>
<keyword evidence="6" id="KW-1185">Reference proteome</keyword>
<comment type="caution">
    <text evidence="5">The sequence shown here is derived from an EMBL/GenBank/DDBJ whole genome shotgun (WGS) entry which is preliminary data.</text>
</comment>
<gene>
    <name evidence="5" type="ORF">FAB82_24725</name>
</gene>
<evidence type="ECO:0000259" key="4">
    <source>
        <dbReference type="SMART" id="SM00656"/>
    </source>
</evidence>
<dbReference type="InterPro" id="IPR012334">
    <property type="entry name" value="Pectin_lyas_fold"/>
</dbReference>
<dbReference type="SMART" id="SM00656">
    <property type="entry name" value="Amb_all"/>
    <property type="match status" value="1"/>
</dbReference>
<dbReference type="PANTHER" id="PTHR31683:SF18">
    <property type="entry name" value="PECTATE LYASE 21-RELATED"/>
    <property type="match status" value="1"/>
</dbReference>
<comment type="similarity">
    <text evidence="2">Belongs to the polysaccharide lyase 1 family.</text>
</comment>
<dbReference type="PANTHER" id="PTHR31683">
    <property type="entry name" value="PECTATE LYASE 18-RELATED"/>
    <property type="match status" value="1"/>
</dbReference>
<accession>A0A4S8Q1D0</accession>
<organism evidence="5 6">
    <name type="scientific">Glycomyces buryatensis</name>
    <dbReference type="NCBI Taxonomy" id="2570927"/>
    <lineage>
        <taxon>Bacteria</taxon>
        <taxon>Bacillati</taxon>
        <taxon>Actinomycetota</taxon>
        <taxon>Actinomycetes</taxon>
        <taxon>Glycomycetales</taxon>
        <taxon>Glycomycetaceae</taxon>
        <taxon>Glycomyces</taxon>
    </lineage>
</organism>
<reference evidence="5 6" key="2">
    <citation type="submission" date="2019-05" db="EMBL/GenBank/DDBJ databases">
        <title>Glycomyces buryatensis sp. nov.</title>
        <authorList>
            <person name="Nikitina E."/>
        </authorList>
    </citation>
    <scope>NUCLEOTIDE SEQUENCE [LARGE SCALE GENOMIC DNA]</scope>
    <source>
        <strain evidence="5 6">18</strain>
    </source>
</reference>